<dbReference type="GO" id="GO:0016853">
    <property type="term" value="F:isomerase activity"/>
    <property type="evidence" value="ECO:0007669"/>
    <property type="project" value="UniProtKB-KW"/>
</dbReference>
<protein>
    <submittedName>
        <fullName evidence="3">Xylose isomerase domain-containing protein TIM barrel</fullName>
    </submittedName>
</protein>
<dbReference type="InterPro" id="IPR036237">
    <property type="entry name" value="Xyl_isomerase-like_sf"/>
</dbReference>
<dbReference type="InterPro" id="IPR050417">
    <property type="entry name" value="Sugar_Epim/Isomerase"/>
</dbReference>
<keyword evidence="1 3" id="KW-0413">Isomerase</keyword>
<dbReference type="PANTHER" id="PTHR43489">
    <property type="entry name" value="ISOMERASE"/>
    <property type="match status" value="1"/>
</dbReference>
<dbReference type="SUPFAM" id="SSF51658">
    <property type="entry name" value="Xylose isomerase-like"/>
    <property type="match status" value="1"/>
</dbReference>
<proteinExistence type="predicted"/>
<dbReference type="EMBL" id="KC246803">
    <property type="protein sequence ID" value="AHF24724.1"/>
    <property type="molecule type" value="Genomic_DNA"/>
</dbReference>
<dbReference type="Pfam" id="PF01261">
    <property type="entry name" value="AP_endonuc_2"/>
    <property type="match status" value="1"/>
</dbReference>
<organism evidence="3">
    <name type="scientific">uncultured bacterium Contig783</name>
    <dbReference type="NCBI Taxonomy" id="1393612"/>
    <lineage>
        <taxon>Bacteria</taxon>
        <taxon>environmental samples</taxon>
    </lineage>
</organism>
<accession>W0FMN1</accession>
<dbReference type="InterPro" id="IPR013022">
    <property type="entry name" value="Xyl_isomerase-like_TIM-brl"/>
</dbReference>
<evidence type="ECO:0000313" key="3">
    <source>
        <dbReference type="EMBL" id="AHF24724.1"/>
    </source>
</evidence>
<evidence type="ECO:0000259" key="2">
    <source>
        <dbReference type="Pfam" id="PF01261"/>
    </source>
</evidence>
<evidence type="ECO:0000256" key="1">
    <source>
        <dbReference type="ARBA" id="ARBA00023235"/>
    </source>
</evidence>
<feature type="domain" description="Xylose isomerase-like TIM barrel" evidence="2">
    <location>
        <begin position="24"/>
        <end position="250"/>
    </location>
</feature>
<dbReference type="AlphaFoldDB" id="W0FMN1"/>
<dbReference type="Gene3D" id="3.20.20.150">
    <property type="entry name" value="Divalent-metal-dependent TIM barrel enzymes"/>
    <property type="match status" value="1"/>
</dbReference>
<sequence length="261" mass="28473">MRAAVSNIAWQAESDDFVLKSLPLGIEGLEIAPTRIVPESPYENIPQADAALSSLRDAYGFCFPSMQSIWYGISQKLFGSPEERGFLLSYTKKAVDFASALSIGSLVFGSPKNRVMNDPSDMDTALEFFRAIGDYAFEKGVFIGLEANPEIYGTNFITTTSDAFAFVKKVGSKGLKVNLDMGTMKANGESADIISGNIPYISHVHLSEPYLKAPVPSPLHREVIGILKDEGYGRFVSLEMNSRTPPQEIPAIASYLLELLA</sequence>
<reference evidence="3" key="1">
    <citation type="journal article" date="2013" name="PLoS ONE">
        <title>Metagenomic insights into the carbohydrate-active enzymes carried by the microorganisms adhering to solid digesta in the rumen of cows.</title>
        <authorList>
            <person name="Wang L."/>
            <person name="Hatem A."/>
            <person name="Catalyurek U.V."/>
            <person name="Morrison M."/>
            <person name="Yu Z."/>
        </authorList>
    </citation>
    <scope>NUCLEOTIDE SEQUENCE</scope>
</reference>
<name>W0FMN1_9BACT</name>